<dbReference type="Pfam" id="PF13868">
    <property type="entry name" value="TPH"/>
    <property type="match status" value="1"/>
</dbReference>
<dbReference type="InterPro" id="IPR043597">
    <property type="entry name" value="TPH_dom"/>
</dbReference>
<evidence type="ECO:0000256" key="2">
    <source>
        <dbReference type="ARBA" id="ARBA00022846"/>
    </source>
</evidence>
<keyword evidence="11" id="KW-1185">Reference proteome</keyword>
<evidence type="ECO:0000256" key="4">
    <source>
        <dbReference type="ARBA" id="ARBA00023069"/>
    </source>
</evidence>
<evidence type="ECO:0000313" key="10">
    <source>
        <dbReference type="EMBL" id="CAH1111926.1"/>
    </source>
</evidence>
<feature type="coiled-coil region" evidence="8">
    <location>
        <begin position="176"/>
        <end position="236"/>
    </location>
</feature>
<feature type="coiled-coil region" evidence="8">
    <location>
        <begin position="312"/>
        <end position="392"/>
    </location>
</feature>
<dbReference type="PANTHER" id="PTHR15504">
    <property type="entry name" value="NASOPHARYNGEAL EPITHELIUM SPECIFIC PROTEIN 1"/>
    <property type="match status" value="1"/>
</dbReference>
<evidence type="ECO:0000256" key="3">
    <source>
        <dbReference type="ARBA" id="ARBA00023054"/>
    </source>
</evidence>
<keyword evidence="3 8" id="KW-0175">Coiled coil</keyword>
<comment type="similarity">
    <text evidence="6">Belongs to the CFAP45 family.</text>
</comment>
<proteinExistence type="inferred from homology"/>
<dbReference type="AlphaFoldDB" id="A0A9P0D5S2"/>
<keyword evidence="4" id="KW-0969">Cilium</keyword>
<evidence type="ECO:0000259" key="9">
    <source>
        <dbReference type="Pfam" id="PF13868"/>
    </source>
</evidence>
<feature type="domain" description="Trichohyalin-plectin-homology" evidence="9">
    <location>
        <begin position="155"/>
        <end position="499"/>
    </location>
</feature>
<evidence type="ECO:0000313" key="11">
    <source>
        <dbReference type="Proteomes" id="UP001153636"/>
    </source>
</evidence>
<dbReference type="GO" id="GO:0031514">
    <property type="term" value="C:motile cilium"/>
    <property type="evidence" value="ECO:0007669"/>
    <property type="project" value="UniProtKB-SubCell"/>
</dbReference>
<evidence type="ECO:0000256" key="7">
    <source>
        <dbReference type="ARBA" id="ARBA00034142"/>
    </source>
</evidence>
<keyword evidence="5" id="KW-0966">Cell projection</keyword>
<keyword evidence="2" id="KW-0282">Flagellum</keyword>
<organism evidence="10 11">
    <name type="scientific">Psylliodes chrysocephalus</name>
    <dbReference type="NCBI Taxonomy" id="3402493"/>
    <lineage>
        <taxon>Eukaryota</taxon>
        <taxon>Metazoa</taxon>
        <taxon>Ecdysozoa</taxon>
        <taxon>Arthropoda</taxon>
        <taxon>Hexapoda</taxon>
        <taxon>Insecta</taxon>
        <taxon>Pterygota</taxon>
        <taxon>Neoptera</taxon>
        <taxon>Endopterygota</taxon>
        <taxon>Coleoptera</taxon>
        <taxon>Polyphaga</taxon>
        <taxon>Cucujiformia</taxon>
        <taxon>Chrysomeloidea</taxon>
        <taxon>Chrysomelidae</taxon>
        <taxon>Galerucinae</taxon>
        <taxon>Alticini</taxon>
        <taxon>Psylliodes</taxon>
    </lineage>
</organism>
<dbReference type="InterPro" id="IPR033253">
    <property type="entry name" value="CFAP45"/>
</dbReference>
<dbReference type="EMBL" id="OV651818">
    <property type="protein sequence ID" value="CAH1111926.1"/>
    <property type="molecule type" value="Genomic_DNA"/>
</dbReference>
<dbReference type="OrthoDB" id="1902038at2759"/>
<evidence type="ECO:0000256" key="1">
    <source>
        <dbReference type="ARBA" id="ARBA00004230"/>
    </source>
</evidence>
<evidence type="ECO:0000256" key="6">
    <source>
        <dbReference type="ARBA" id="ARBA00034116"/>
    </source>
</evidence>
<accession>A0A9P0D5S2</accession>
<comment type="subcellular location">
    <subcellularLocation>
        <location evidence="1">Cell projection</location>
        <location evidence="1">Cilium</location>
        <location evidence="1">Flagellum</location>
    </subcellularLocation>
</comment>
<name>A0A9P0D5S2_9CUCU</name>
<sequence length="517" mass="61662">MDRFLKPRGKPEKNLGDHSITDCNHAINGRPIHYKPKNAFEGKITYQKVGKMGVKTEIIPSPLPIQEPVILPNSEYQRLRKEAKVLTPAQKKAIIDEAERQKAQKLLESQQRKENLKKTHKIQVAVPGSKLESEETEAANKNLYLIKRSQELQTEQEDRVKKANTIILATKCRAIRNAQLAEKKLIEKQLQEENKRLDLLMEQTRLEKVEAEERRREEAEIRRQKYIKEVEQQVREKEMSDLLEAEKFEEESRMVKKAFIALQKEDEQKAIERTKLKHKLRDEFLKTSEEAEYFKKIKEQEDKFTEMRIKEYQRLKQERDEAMEKENAAKNAALERDKTRFLKAHGKDEELKAMMEQFRNARALEEKEKEWREKEKRAAEKRKASIEDLKRTRANQIEDSRKAQAVALSREEEDFMKVAAAQRKLHEEYLACEQKRREDKERHRLFLLKQINEKEKERIDFRMEKYEDGKLQRQEYALKDKNIDEYLGHKIDKLRGLNIPDNYIKDIERQMKAIKTK</sequence>
<protein>
    <recommendedName>
        <fullName evidence="7">Cilia- and flagella-associated protein 45</fullName>
    </recommendedName>
</protein>
<dbReference type="PANTHER" id="PTHR15504:SF0">
    <property type="entry name" value="CILIA- AND FLAGELLA-ASSOCIATED PROTEIN 45"/>
    <property type="match status" value="1"/>
</dbReference>
<evidence type="ECO:0000256" key="5">
    <source>
        <dbReference type="ARBA" id="ARBA00023273"/>
    </source>
</evidence>
<gene>
    <name evidence="10" type="ORF">PSYICH_LOCUS12862</name>
</gene>
<dbReference type="Proteomes" id="UP001153636">
    <property type="component" value="Chromosome 6"/>
</dbReference>
<evidence type="ECO:0000256" key="8">
    <source>
        <dbReference type="SAM" id="Coils"/>
    </source>
</evidence>
<reference evidence="10" key="1">
    <citation type="submission" date="2022-01" db="EMBL/GenBank/DDBJ databases">
        <authorList>
            <person name="King R."/>
        </authorList>
    </citation>
    <scope>NUCLEOTIDE SEQUENCE</scope>
</reference>